<sequence>MRLACHQFLATDVEALRSLLRLLESYLRNRWEVVERIDRDIDLVLVNLDHPAPAPLPDGLNRIDCAARPRLRHRACIHRPLRASEILTVLNDAVSAEARPVCAAVSAPTGRHRLAAWPLQLDGWHDDALRILATLTSRAATQAEIVAATGVAPARVDVVLSRLRDQGLLELATQRVPPAPRIVHGNVVPGRWRALATRVGRLLGLPA</sequence>
<keyword evidence="2" id="KW-1185">Reference proteome</keyword>
<comment type="caution">
    <text evidence="1">The sequence shown here is derived from an EMBL/GenBank/DDBJ whole genome shotgun (WGS) entry which is preliminary data.</text>
</comment>
<dbReference type="Proteomes" id="UP000294599">
    <property type="component" value="Unassembled WGS sequence"/>
</dbReference>
<name>A0A4R3LFF4_9GAMM</name>
<accession>A0A4R3LFF4</accession>
<dbReference type="SUPFAM" id="SSF46785">
    <property type="entry name" value="Winged helix' DNA-binding domain"/>
    <property type="match status" value="1"/>
</dbReference>
<evidence type="ECO:0000313" key="2">
    <source>
        <dbReference type="Proteomes" id="UP000294599"/>
    </source>
</evidence>
<gene>
    <name evidence="1" type="ORF">EDC25_10910</name>
</gene>
<protein>
    <submittedName>
        <fullName evidence="1">Uncharacterized protein</fullName>
    </submittedName>
</protein>
<reference evidence="1 2" key="1">
    <citation type="submission" date="2019-03" db="EMBL/GenBank/DDBJ databases">
        <title>Genomic Encyclopedia of Type Strains, Phase IV (KMG-IV): sequencing the most valuable type-strain genomes for metagenomic binning, comparative biology and taxonomic classification.</title>
        <authorList>
            <person name="Goeker M."/>
        </authorList>
    </citation>
    <scope>NUCLEOTIDE SEQUENCE [LARGE SCALE GENOMIC DNA]</scope>
    <source>
        <strain evidence="1 2">DSM 21944</strain>
    </source>
</reference>
<proteinExistence type="predicted"/>
<dbReference type="EMBL" id="SMAF01000009">
    <property type="protein sequence ID" value="TCS98158.1"/>
    <property type="molecule type" value="Genomic_DNA"/>
</dbReference>
<dbReference type="InterPro" id="IPR036390">
    <property type="entry name" value="WH_DNA-bd_sf"/>
</dbReference>
<evidence type="ECO:0000313" key="1">
    <source>
        <dbReference type="EMBL" id="TCS98158.1"/>
    </source>
</evidence>
<organism evidence="1 2">
    <name type="scientific">Pseudofulvimonas gallinarii</name>
    <dbReference type="NCBI Taxonomy" id="634155"/>
    <lineage>
        <taxon>Bacteria</taxon>
        <taxon>Pseudomonadati</taxon>
        <taxon>Pseudomonadota</taxon>
        <taxon>Gammaproteobacteria</taxon>
        <taxon>Lysobacterales</taxon>
        <taxon>Rhodanobacteraceae</taxon>
        <taxon>Pseudofulvimonas</taxon>
    </lineage>
</organism>
<dbReference type="AlphaFoldDB" id="A0A4R3LFF4"/>